<evidence type="ECO:0000256" key="1">
    <source>
        <dbReference type="SAM" id="MobiDB-lite"/>
    </source>
</evidence>
<keyword evidence="3" id="KW-1185">Reference proteome</keyword>
<keyword evidence="2" id="KW-0808">Transferase</keyword>
<organism evidence="2 3">
    <name type="scientific">Nocardia jiangxiensis</name>
    <dbReference type="NCBI Taxonomy" id="282685"/>
    <lineage>
        <taxon>Bacteria</taxon>
        <taxon>Bacillati</taxon>
        <taxon>Actinomycetota</taxon>
        <taxon>Actinomycetes</taxon>
        <taxon>Mycobacteriales</taxon>
        <taxon>Nocardiaceae</taxon>
        <taxon>Nocardia</taxon>
    </lineage>
</organism>
<keyword evidence="2" id="KW-0489">Methyltransferase</keyword>
<gene>
    <name evidence="2" type="ORF">ACFYXQ_20370</name>
</gene>
<dbReference type="GO" id="GO:0032259">
    <property type="term" value="P:methylation"/>
    <property type="evidence" value="ECO:0007669"/>
    <property type="project" value="UniProtKB-KW"/>
</dbReference>
<dbReference type="Pfam" id="PF04672">
    <property type="entry name" value="Methyltransf_19"/>
    <property type="match status" value="1"/>
</dbReference>
<dbReference type="Proteomes" id="UP001601992">
    <property type="component" value="Unassembled WGS sequence"/>
</dbReference>
<dbReference type="EMBL" id="JBIAQY010000006">
    <property type="protein sequence ID" value="MFF3570137.1"/>
    <property type="molecule type" value="Genomic_DNA"/>
</dbReference>
<dbReference type="Gene3D" id="3.40.50.150">
    <property type="entry name" value="Vaccinia Virus protein VP39"/>
    <property type="match status" value="1"/>
</dbReference>
<dbReference type="RefSeq" id="WP_373281869.1">
    <property type="nucleotide sequence ID" value="NZ_JBIAQY010000006.1"/>
</dbReference>
<proteinExistence type="predicted"/>
<dbReference type="InterPro" id="IPR029063">
    <property type="entry name" value="SAM-dependent_MTases_sf"/>
</dbReference>
<feature type="compositionally biased region" description="Basic residues" evidence="1">
    <location>
        <begin position="1"/>
        <end position="17"/>
    </location>
</feature>
<comment type="caution">
    <text evidence="2">The sequence shown here is derived from an EMBL/GenBank/DDBJ whole genome shotgun (WGS) entry which is preliminary data.</text>
</comment>
<dbReference type="InterPro" id="IPR006764">
    <property type="entry name" value="SAM_dep_MeTrfase_SAV2177_type"/>
</dbReference>
<dbReference type="GO" id="GO:0008168">
    <property type="term" value="F:methyltransferase activity"/>
    <property type="evidence" value="ECO:0007669"/>
    <property type="project" value="UniProtKB-KW"/>
</dbReference>
<sequence>MARRTRHPPVPRHRHRYPDRTEPNLHQVAQAEAPESRVVYVDNDPTVLAHARALLTSSPQGRTAYVDADVTTPQAILDAPELRGTLDLTQPVAVSLIALLHFIPDDKRPHEILATLMDAVPSGSYLVLTTATTDFDPSTFAKIRRIYAEGGIAVQFRARDEFAEFFNGLELVDPNVEVPHRWRPDQSPNVEDDDLDARVSFYAAVARKL</sequence>
<reference evidence="2 3" key="1">
    <citation type="submission" date="2024-10" db="EMBL/GenBank/DDBJ databases">
        <title>The Natural Products Discovery Center: Release of the First 8490 Sequenced Strains for Exploring Actinobacteria Biosynthetic Diversity.</title>
        <authorList>
            <person name="Kalkreuter E."/>
            <person name="Kautsar S.A."/>
            <person name="Yang D."/>
            <person name="Bader C.D."/>
            <person name="Teijaro C.N."/>
            <person name="Fluegel L."/>
            <person name="Davis C.M."/>
            <person name="Simpson J.R."/>
            <person name="Lauterbach L."/>
            <person name="Steele A.D."/>
            <person name="Gui C."/>
            <person name="Meng S."/>
            <person name="Li G."/>
            <person name="Viehrig K."/>
            <person name="Ye F."/>
            <person name="Su P."/>
            <person name="Kiefer A.F."/>
            <person name="Nichols A."/>
            <person name="Cepeda A.J."/>
            <person name="Yan W."/>
            <person name="Fan B."/>
            <person name="Jiang Y."/>
            <person name="Adhikari A."/>
            <person name="Zheng C.-J."/>
            <person name="Schuster L."/>
            <person name="Cowan T.M."/>
            <person name="Smanski M.J."/>
            <person name="Chevrette M.G."/>
            <person name="De Carvalho L.P.S."/>
            <person name="Shen B."/>
        </authorList>
    </citation>
    <scope>NUCLEOTIDE SEQUENCE [LARGE SCALE GENOMIC DNA]</scope>
    <source>
        <strain evidence="2 3">NPDC002593</strain>
    </source>
</reference>
<name>A0ABW6S1F9_9NOCA</name>
<feature type="region of interest" description="Disordered" evidence="1">
    <location>
        <begin position="1"/>
        <end position="25"/>
    </location>
</feature>
<protein>
    <submittedName>
        <fullName evidence="2">SAM-dependent methyltransferase</fullName>
        <ecNumber evidence="2">2.1.1.-</ecNumber>
    </submittedName>
</protein>
<evidence type="ECO:0000313" key="2">
    <source>
        <dbReference type="EMBL" id="MFF3570137.1"/>
    </source>
</evidence>
<evidence type="ECO:0000313" key="3">
    <source>
        <dbReference type="Proteomes" id="UP001601992"/>
    </source>
</evidence>
<dbReference type="EC" id="2.1.1.-" evidence="2"/>
<accession>A0ABW6S1F9</accession>
<dbReference type="SUPFAM" id="SSF53335">
    <property type="entry name" value="S-adenosyl-L-methionine-dependent methyltransferases"/>
    <property type="match status" value="1"/>
</dbReference>